<evidence type="ECO:0000256" key="3">
    <source>
        <dbReference type="RuleBase" id="RU000363"/>
    </source>
</evidence>
<dbReference type="Gene3D" id="3.40.50.720">
    <property type="entry name" value="NAD(P)-binding Rossmann-like Domain"/>
    <property type="match status" value="1"/>
</dbReference>
<protein>
    <submittedName>
        <fullName evidence="5">SDR family NAD(P)-dependent oxidoreductase</fullName>
    </submittedName>
</protein>
<dbReference type="InterPro" id="IPR002347">
    <property type="entry name" value="SDR_fam"/>
</dbReference>
<keyword evidence="4" id="KW-0175">Coiled coil</keyword>
<dbReference type="InterPro" id="IPR020904">
    <property type="entry name" value="Sc_DH/Rdtase_CS"/>
</dbReference>
<reference evidence="6" key="1">
    <citation type="submission" date="2023-07" db="EMBL/GenBank/DDBJ databases">
        <authorList>
            <person name="Deng Y."/>
            <person name="Zhang Y.-Q."/>
        </authorList>
    </citation>
    <scope>NUCLEOTIDE SEQUENCE [LARGE SCALE GENOMIC DNA]</scope>
    <source>
        <strain evidence="6">CPCC 205710</strain>
    </source>
</reference>
<keyword evidence="2" id="KW-0560">Oxidoreductase</keyword>
<organism evidence="5 6">
    <name type="scientific">Mycobacterium deserti</name>
    <dbReference type="NCBI Taxonomy" id="2978347"/>
    <lineage>
        <taxon>Bacteria</taxon>
        <taxon>Bacillati</taxon>
        <taxon>Actinomycetota</taxon>
        <taxon>Actinomycetes</taxon>
        <taxon>Mycobacteriales</taxon>
        <taxon>Mycobacteriaceae</taxon>
        <taxon>Mycobacterium</taxon>
    </lineage>
</organism>
<dbReference type="PROSITE" id="PS00061">
    <property type="entry name" value="ADH_SHORT"/>
    <property type="match status" value="1"/>
</dbReference>
<evidence type="ECO:0000313" key="5">
    <source>
        <dbReference type="EMBL" id="MCT7661096.1"/>
    </source>
</evidence>
<evidence type="ECO:0000313" key="6">
    <source>
        <dbReference type="Proteomes" id="UP001206639"/>
    </source>
</evidence>
<keyword evidence="6" id="KW-1185">Reference proteome</keyword>
<feature type="coiled-coil region" evidence="4">
    <location>
        <begin position="197"/>
        <end position="224"/>
    </location>
</feature>
<evidence type="ECO:0000256" key="4">
    <source>
        <dbReference type="SAM" id="Coils"/>
    </source>
</evidence>
<dbReference type="Pfam" id="PF00106">
    <property type="entry name" value="adh_short"/>
    <property type="match status" value="1"/>
</dbReference>
<dbReference type="PRINTS" id="PR00081">
    <property type="entry name" value="GDHRDH"/>
</dbReference>
<comment type="caution">
    <text evidence="5">The sequence shown here is derived from an EMBL/GenBank/DDBJ whole genome shotgun (WGS) entry which is preliminary data.</text>
</comment>
<dbReference type="PANTHER" id="PTHR44196:SF1">
    <property type="entry name" value="DEHYDROGENASE_REDUCTASE SDR FAMILY MEMBER 7B"/>
    <property type="match status" value="1"/>
</dbReference>
<gene>
    <name evidence="5" type="ORF">N4S67_22075</name>
</gene>
<dbReference type="SUPFAM" id="SSF51735">
    <property type="entry name" value="NAD(P)-binding Rossmann-fold domains"/>
    <property type="match status" value="1"/>
</dbReference>
<dbReference type="InterPro" id="IPR036291">
    <property type="entry name" value="NAD(P)-bd_dom_sf"/>
</dbReference>
<evidence type="ECO:0000256" key="1">
    <source>
        <dbReference type="ARBA" id="ARBA00006484"/>
    </source>
</evidence>
<sequence>MGSIDGKVAVITGAGSGIGRALAIALAGRGARVAISDVNEEGLFGTAERVNTVAREKAHVEVLDVSDQSAVNTYASSVAGHYGVVHQIYNNAGVAGGAVPVVDCDYETYERIIAINLWGVINGTKEFLPYLIESGDGHVINISSLNGLMGQASMTGYCTTKFAVRGFTESLRAEMLSLKKPVRVTLVHPGGIATNIASSALDEAERAGREITDHQRQRAEAYNKKLLKMSPMQAARIIVAGVEANRSRILVGKDAKGVDLLVRLLPRSHSRFVTWWEKRTFGGS</sequence>
<dbReference type="RefSeq" id="WP_260995141.1">
    <property type="nucleotide sequence ID" value="NZ_JAODWD010000005.1"/>
</dbReference>
<proteinExistence type="inferred from homology"/>
<dbReference type="PRINTS" id="PR00080">
    <property type="entry name" value="SDRFAMILY"/>
</dbReference>
<evidence type="ECO:0000256" key="2">
    <source>
        <dbReference type="ARBA" id="ARBA00023002"/>
    </source>
</evidence>
<comment type="similarity">
    <text evidence="1 3">Belongs to the short-chain dehydrogenases/reductases (SDR) family.</text>
</comment>
<name>A0ABT2MJD7_9MYCO</name>
<dbReference type="CDD" id="cd05233">
    <property type="entry name" value="SDR_c"/>
    <property type="match status" value="1"/>
</dbReference>
<dbReference type="Proteomes" id="UP001206639">
    <property type="component" value="Unassembled WGS sequence"/>
</dbReference>
<dbReference type="EMBL" id="JAODWD010000005">
    <property type="protein sequence ID" value="MCT7661096.1"/>
    <property type="molecule type" value="Genomic_DNA"/>
</dbReference>
<dbReference type="PANTHER" id="PTHR44196">
    <property type="entry name" value="DEHYDROGENASE/REDUCTASE SDR FAMILY MEMBER 7B"/>
    <property type="match status" value="1"/>
</dbReference>
<accession>A0ABT2MJD7</accession>